<feature type="transmembrane region" description="Helical" evidence="1">
    <location>
        <begin position="189"/>
        <end position="212"/>
    </location>
</feature>
<evidence type="ECO:0000256" key="1">
    <source>
        <dbReference type="SAM" id="Phobius"/>
    </source>
</evidence>
<dbReference type="Proteomes" id="UP001501371">
    <property type="component" value="Unassembled WGS sequence"/>
</dbReference>
<dbReference type="RefSeq" id="WP_344274193.1">
    <property type="nucleotide sequence ID" value="NZ_BAAAKV010000017.1"/>
</dbReference>
<protein>
    <submittedName>
        <fullName evidence="2">Uncharacterized protein</fullName>
    </submittedName>
</protein>
<keyword evidence="1" id="KW-0812">Transmembrane</keyword>
<sequence>MAVPGEGGRLLAETRVRTGVTGFGFSDAGLSGIEFAGFGLSGFGEEVLGVRTGGITSSYRDMCERSRPPGPGGDGALRRRLGVVRHDEGGVDLRTGAEAGAGACSARRGVGTAIRWMAEGVSGERRRRDAPPPVGVRLQAIRGSKPASRQLRRSSVSTTIVDVSPFSTNGALVLSNVRGVDRGRFYRQIIGYTCGIVGFGPMVAWGALVLPWS</sequence>
<accession>A0ABN1USG6</accession>
<evidence type="ECO:0000313" key="2">
    <source>
        <dbReference type="EMBL" id="GAA1166020.1"/>
    </source>
</evidence>
<gene>
    <name evidence="2" type="ORF">GCM10009654_23660</name>
</gene>
<keyword evidence="1" id="KW-0472">Membrane</keyword>
<evidence type="ECO:0000313" key="3">
    <source>
        <dbReference type="Proteomes" id="UP001501371"/>
    </source>
</evidence>
<comment type="caution">
    <text evidence="2">The sequence shown here is derived from an EMBL/GenBank/DDBJ whole genome shotgun (WGS) entry which is preliminary data.</text>
</comment>
<name>A0ABN1USG6_9ACTN</name>
<reference evidence="2 3" key="1">
    <citation type="journal article" date="2019" name="Int. J. Syst. Evol. Microbiol.">
        <title>The Global Catalogue of Microorganisms (GCM) 10K type strain sequencing project: providing services to taxonomists for standard genome sequencing and annotation.</title>
        <authorList>
            <consortium name="The Broad Institute Genomics Platform"/>
            <consortium name="The Broad Institute Genome Sequencing Center for Infectious Disease"/>
            <person name="Wu L."/>
            <person name="Ma J."/>
        </authorList>
    </citation>
    <scope>NUCLEOTIDE SEQUENCE [LARGE SCALE GENOMIC DNA]</scope>
    <source>
        <strain evidence="2 3">JCM 12696</strain>
    </source>
</reference>
<organism evidence="2 3">
    <name type="scientific">Streptomyces hebeiensis</name>
    <dbReference type="NCBI Taxonomy" id="229486"/>
    <lineage>
        <taxon>Bacteria</taxon>
        <taxon>Bacillati</taxon>
        <taxon>Actinomycetota</taxon>
        <taxon>Actinomycetes</taxon>
        <taxon>Kitasatosporales</taxon>
        <taxon>Streptomycetaceae</taxon>
        <taxon>Streptomyces</taxon>
    </lineage>
</organism>
<proteinExistence type="predicted"/>
<dbReference type="EMBL" id="BAAAKV010000017">
    <property type="protein sequence ID" value="GAA1166020.1"/>
    <property type="molecule type" value="Genomic_DNA"/>
</dbReference>
<keyword evidence="3" id="KW-1185">Reference proteome</keyword>
<keyword evidence="1" id="KW-1133">Transmembrane helix</keyword>